<keyword evidence="2" id="KW-1185">Reference proteome</keyword>
<proteinExistence type="predicted"/>
<evidence type="ECO:0000313" key="1">
    <source>
        <dbReference type="EMBL" id="MBK1633465.1"/>
    </source>
</evidence>
<gene>
    <name evidence="1" type="ORF">CKO31_22490</name>
</gene>
<evidence type="ECO:0000313" key="2">
    <source>
        <dbReference type="Proteomes" id="UP000748752"/>
    </source>
</evidence>
<reference evidence="1 2" key="1">
    <citation type="journal article" date="2020" name="Microorganisms">
        <title>Osmotic Adaptation and Compatible Solute Biosynthesis of Phototrophic Bacteria as Revealed from Genome Analyses.</title>
        <authorList>
            <person name="Imhoff J.F."/>
            <person name="Rahn T."/>
            <person name="Kunzel S."/>
            <person name="Keller A."/>
            <person name="Neulinger S.C."/>
        </authorList>
    </citation>
    <scope>NUCLEOTIDE SEQUENCE [LARGE SCALE GENOMIC DNA]</scope>
    <source>
        <strain evidence="1 2">DSM 6210</strain>
    </source>
</reference>
<name>A0ABS1CNG1_9GAMM</name>
<accession>A0ABS1CNG1</accession>
<dbReference type="EMBL" id="NRRV01000087">
    <property type="protein sequence ID" value="MBK1633465.1"/>
    <property type="molecule type" value="Genomic_DNA"/>
</dbReference>
<sequence>MVLEVLPAPQGLVGVHHDERAGLGVDGEVVAEVHAQEARQALQHLVGAEAVQPGQAVLPAALEPLAGAVRQPLQIAHQHIDAGHPDGGPIGELVQQLVLALEQLRVLVADLHAGVGQRQMPGEGRVEAGEHGAEALRELQPDGQQGRIRAPQPVLLEVDARPRHLRPTVGGLTQGVGPGQQLVGQPALALAADAVPVQHPLPVARLRAVEGTQEQRLGVLAVGEGPGSGEGLGAVGGFHGRSSSARFLVGLCADWDFHPCEGRCRVTGRCPDAALALPRRCPGGSIRASVGLGRGAAGTLVGRSAIGTRRPSMSG</sequence>
<comment type="caution">
    <text evidence="1">The sequence shown here is derived from an EMBL/GenBank/DDBJ whole genome shotgun (WGS) entry which is preliminary data.</text>
</comment>
<organism evidence="1 2">
    <name type="scientific">Thiohalocapsa halophila</name>
    <dbReference type="NCBI Taxonomy" id="69359"/>
    <lineage>
        <taxon>Bacteria</taxon>
        <taxon>Pseudomonadati</taxon>
        <taxon>Pseudomonadota</taxon>
        <taxon>Gammaproteobacteria</taxon>
        <taxon>Chromatiales</taxon>
        <taxon>Chromatiaceae</taxon>
        <taxon>Thiohalocapsa</taxon>
    </lineage>
</organism>
<protein>
    <submittedName>
        <fullName evidence="1">Uncharacterized protein</fullName>
    </submittedName>
</protein>
<dbReference type="RefSeq" id="WP_200242025.1">
    <property type="nucleotide sequence ID" value="NZ_NRRV01000087.1"/>
</dbReference>
<dbReference type="Proteomes" id="UP000748752">
    <property type="component" value="Unassembled WGS sequence"/>
</dbReference>